<dbReference type="EMBL" id="JAGFNK010000001">
    <property type="protein sequence ID" value="KAI9513420.1"/>
    <property type="molecule type" value="Genomic_DNA"/>
</dbReference>
<keyword evidence="2" id="KW-1185">Reference proteome</keyword>
<name>A0ACC0UQ35_9AGAM</name>
<proteinExistence type="predicted"/>
<comment type="caution">
    <text evidence="1">The sequence shown here is derived from an EMBL/GenBank/DDBJ whole genome shotgun (WGS) entry which is preliminary data.</text>
</comment>
<evidence type="ECO:0000313" key="1">
    <source>
        <dbReference type="EMBL" id="KAI9513420.1"/>
    </source>
</evidence>
<organism evidence="1 2">
    <name type="scientific">Russula earlei</name>
    <dbReference type="NCBI Taxonomy" id="71964"/>
    <lineage>
        <taxon>Eukaryota</taxon>
        <taxon>Fungi</taxon>
        <taxon>Dikarya</taxon>
        <taxon>Basidiomycota</taxon>
        <taxon>Agaricomycotina</taxon>
        <taxon>Agaricomycetes</taxon>
        <taxon>Russulales</taxon>
        <taxon>Russulaceae</taxon>
        <taxon>Russula</taxon>
    </lineage>
</organism>
<protein>
    <submittedName>
        <fullName evidence="1">Tubulin binding cofactor C-domain-containing protein</fullName>
    </submittedName>
</protein>
<accession>A0ACC0UQ35</accession>
<evidence type="ECO:0000313" key="2">
    <source>
        <dbReference type="Proteomes" id="UP001207468"/>
    </source>
</evidence>
<sequence>MSEPTNKSLQHHFYSQFQASHTNLVTRMDACKSDATSHNDWQELALDIRKLRKSLTDATSFLPAYDQRQYQVQMDMLEQTLEEIRSASVSKTKFAFKRKTIKKTLSAGPTRSAIELPADASVTCTFPTISSRSHCRLSLQSIPTFGAGHPSSDLTISDLDHCIVDLCDTVETVPHQSQLSFTALHVRDLKETILILPNVKGSVLLHNLQRCTVFRMHNSIDVRVYLAAVSNPVIEKCSAIAFAEYPSFVSLRDPSINAGLPPNGKHADVQDFSHIRPTPSPNWSLLSLENENWDDLLTLDDSLPRGLDVILTRHLPEATSKYTA</sequence>
<gene>
    <name evidence="1" type="ORF">F5148DRAFT_971706</name>
</gene>
<reference evidence="1" key="1">
    <citation type="submission" date="2021-03" db="EMBL/GenBank/DDBJ databases">
        <title>Evolutionary priming and transition to the ectomycorrhizal habit in an iconic lineage of mushroom-forming fungi: is preadaptation a requirement?</title>
        <authorList>
            <consortium name="DOE Joint Genome Institute"/>
            <person name="Looney B.P."/>
            <person name="Miyauchi S."/>
            <person name="Morin E."/>
            <person name="Drula E."/>
            <person name="Courty P.E."/>
            <person name="Chicoki N."/>
            <person name="Fauchery L."/>
            <person name="Kohler A."/>
            <person name="Kuo A."/>
            <person name="LaButti K."/>
            <person name="Pangilinan J."/>
            <person name="Lipzen A."/>
            <person name="Riley R."/>
            <person name="Andreopoulos W."/>
            <person name="He G."/>
            <person name="Johnson J."/>
            <person name="Barry K.W."/>
            <person name="Grigoriev I.V."/>
            <person name="Nagy L."/>
            <person name="Hibbett D."/>
            <person name="Henrissat B."/>
            <person name="Matheny P.B."/>
            <person name="Labbe J."/>
            <person name="Martin A.F."/>
        </authorList>
    </citation>
    <scope>NUCLEOTIDE SEQUENCE</scope>
    <source>
        <strain evidence="1">BPL698</strain>
    </source>
</reference>
<dbReference type="Proteomes" id="UP001207468">
    <property type="component" value="Unassembled WGS sequence"/>
</dbReference>